<evidence type="ECO:0000313" key="3">
    <source>
        <dbReference type="Proteomes" id="UP000595823"/>
    </source>
</evidence>
<keyword evidence="1" id="KW-0812">Transmembrane</keyword>
<organism evidence="2 3">
    <name type="scientific">Salicibibacter cibarius</name>
    <dbReference type="NCBI Taxonomy" id="2743000"/>
    <lineage>
        <taxon>Bacteria</taxon>
        <taxon>Bacillati</taxon>
        <taxon>Bacillota</taxon>
        <taxon>Bacilli</taxon>
        <taxon>Bacillales</taxon>
        <taxon>Bacillaceae</taxon>
        <taxon>Salicibibacter</taxon>
    </lineage>
</organism>
<sequence>MTFKKRQYLIIWIFFIVYALTFLPHFGVMNSLNWIGPFPLPLAWVLFLNVINTFIIFLIYKKYFVPFSRRMEKAELKGEE</sequence>
<dbReference type="AlphaFoldDB" id="A0A7T6Z2D0"/>
<feature type="transmembrane region" description="Helical" evidence="1">
    <location>
        <begin position="7"/>
        <end position="26"/>
    </location>
</feature>
<feature type="transmembrane region" description="Helical" evidence="1">
    <location>
        <begin position="38"/>
        <end position="60"/>
    </location>
</feature>
<keyword evidence="3" id="KW-1185">Reference proteome</keyword>
<dbReference type="Proteomes" id="UP000595823">
    <property type="component" value="Chromosome"/>
</dbReference>
<proteinExistence type="predicted"/>
<dbReference type="RefSeq" id="WP_200128319.1">
    <property type="nucleotide sequence ID" value="NZ_CP054705.1"/>
</dbReference>
<keyword evidence="1" id="KW-1133">Transmembrane helix</keyword>
<name>A0A7T6Z2D0_9BACI</name>
<evidence type="ECO:0000313" key="2">
    <source>
        <dbReference type="EMBL" id="QQK75685.1"/>
    </source>
</evidence>
<evidence type="ECO:0000256" key="1">
    <source>
        <dbReference type="SAM" id="Phobius"/>
    </source>
</evidence>
<evidence type="ECO:0008006" key="4">
    <source>
        <dbReference type="Google" id="ProtNLM"/>
    </source>
</evidence>
<accession>A0A7T6Z2D0</accession>
<dbReference type="EMBL" id="CP054705">
    <property type="protein sequence ID" value="QQK75685.1"/>
    <property type="molecule type" value="Genomic_DNA"/>
</dbReference>
<protein>
    <recommendedName>
        <fullName evidence="4">DUF485 domain-containing protein</fullName>
    </recommendedName>
</protein>
<gene>
    <name evidence="2" type="ORF">HUG15_08995</name>
</gene>
<reference evidence="2 3" key="1">
    <citation type="submission" date="2020-06" db="EMBL/GenBank/DDBJ databases">
        <title>Genomic analysis of Salicibibacter sp. NKC5-3.</title>
        <authorList>
            <person name="Oh Y.J."/>
        </authorList>
    </citation>
    <scope>NUCLEOTIDE SEQUENCE [LARGE SCALE GENOMIC DNA]</scope>
    <source>
        <strain evidence="2 3">NKC5-3</strain>
    </source>
</reference>
<keyword evidence="1" id="KW-0472">Membrane</keyword>
<dbReference type="KEGG" id="scia:HUG15_08995"/>